<keyword evidence="3" id="KW-1185">Reference proteome</keyword>
<feature type="domain" description="Helix-turn-helix" evidence="1">
    <location>
        <begin position="1"/>
        <end position="53"/>
    </location>
</feature>
<reference evidence="2 3" key="1">
    <citation type="journal article" date="2021" name="Int. J. Syst. Evol. Microbiol.">
        <title>Classification of three corynebacterial strains isolated from a small paddock in North Rhine-Westphalia: proposal of &lt;i&gt;Corynebacterium kalinowskii&lt;/i&gt; sp. nov., &lt;i&gt;Corynebacterium comes&lt;/i&gt; sp. nov. and &lt;i&gt;Corynebacterium occultum&lt;/i&gt; sp. nov.</title>
        <authorList>
            <person name="Schaffert L."/>
            <person name="Ruwe M."/>
            <person name="Milse J."/>
            <person name="Hanuschka K."/>
            <person name="Ortseifen V."/>
            <person name="Droste J."/>
            <person name="Brandt D."/>
            <person name="Schl L."/>
            <person name="Kutter Y."/>
            <person name="Vinke S."/>
            <person name="Vieh P."/>
            <person name="Jacob L."/>
            <person name="L N.C."/>
            <person name="Schulte-Berndt E."/>
            <person name="Hain C."/>
            <person name="Linder M."/>
            <person name="Schmidt P."/>
            <person name="Wollenschl L."/>
            <person name="Luttermann T."/>
            <person name="Thieme E."/>
            <person name="Hassa J."/>
            <person name="Haak M."/>
            <person name="Wittchen M."/>
            <person name="Mentz A."/>
            <person name="Persicke M."/>
            <person name="Busche T."/>
            <person name="R C."/>
        </authorList>
    </citation>
    <scope>NUCLEOTIDE SEQUENCE [LARGE SCALE GENOMIC DNA]</scope>
    <source>
        <strain evidence="2 3">2019</strain>
    </source>
</reference>
<dbReference type="Proteomes" id="UP000425178">
    <property type="component" value="Chromosome"/>
</dbReference>
<evidence type="ECO:0000313" key="3">
    <source>
        <dbReference type="Proteomes" id="UP000425178"/>
    </source>
</evidence>
<dbReference type="InterPro" id="IPR009061">
    <property type="entry name" value="DNA-bd_dom_put_sf"/>
</dbReference>
<evidence type="ECO:0000313" key="2">
    <source>
        <dbReference type="EMBL" id="QGU05129.1"/>
    </source>
</evidence>
<dbReference type="SUPFAM" id="SSF46955">
    <property type="entry name" value="Putative DNA-binding domain"/>
    <property type="match status" value="1"/>
</dbReference>
<dbReference type="InterPro" id="IPR041657">
    <property type="entry name" value="HTH_17"/>
</dbReference>
<sequence>MYSTRELATLLGVAPATVAKWRRTPDGGGPKWIKLNSKLVRYRTEDVEAWLNEEENQ</sequence>
<organism evidence="2 3">
    <name type="scientific">Corynebacterium comes</name>
    <dbReference type="NCBI Taxonomy" id="2675218"/>
    <lineage>
        <taxon>Bacteria</taxon>
        <taxon>Bacillati</taxon>
        <taxon>Actinomycetota</taxon>
        <taxon>Actinomycetes</taxon>
        <taxon>Mycobacteriales</taxon>
        <taxon>Corynebacteriaceae</taxon>
        <taxon>Corynebacterium</taxon>
    </lineage>
</organism>
<protein>
    <submittedName>
        <fullName evidence="2">Helix-turn-helix domain protein</fullName>
    </submittedName>
</protein>
<evidence type="ECO:0000259" key="1">
    <source>
        <dbReference type="Pfam" id="PF12728"/>
    </source>
</evidence>
<dbReference type="KEGG" id="ccoe:CETAM_09390"/>
<dbReference type="RefSeq" id="WP_156228611.1">
    <property type="nucleotide sequence ID" value="NZ_CP046453.1"/>
</dbReference>
<gene>
    <name evidence="2" type="ORF">CETAM_09390</name>
</gene>
<proteinExistence type="predicted"/>
<dbReference type="EMBL" id="CP046453">
    <property type="protein sequence ID" value="QGU05129.1"/>
    <property type="molecule type" value="Genomic_DNA"/>
</dbReference>
<dbReference type="InterPro" id="IPR036388">
    <property type="entry name" value="WH-like_DNA-bd_sf"/>
</dbReference>
<accession>A0A6B8VPZ7</accession>
<dbReference type="Pfam" id="PF12728">
    <property type="entry name" value="HTH_17"/>
    <property type="match status" value="1"/>
</dbReference>
<name>A0A6B8VPZ7_9CORY</name>
<dbReference type="Gene3D" id="1.10.10.10">
    <property type="entry name" value="Winged helix-like DNA-binding domain superfamily/Winged helix DNA-binding domain"/>
    <property type="match status" value="1"/>
</dbReference>
<dbReference type="AlphaFoldDB" id="A0A6B8VPZ7"/>